<reference evidence="4" key="1">
    <citation type="submission" date="2016-11" db="EMBL/GenBank/DDBJ databases">
        <authorList>
            <person name="Schniete J.K."/>
            <person name="Salih T."/>
            <person name="Algora Gallardo L."/>
            <person name="Martinez Fernandez S."/>
            <person name="Herron P.R."/>
        </authorList>
    </citation>
    <scope>NUCLEOTIDE SEQUENCE [LARGE SCALE GENOMIC DNA]</scope>
    <source>
        <strain evidence="4">DSM 41896</strain>
    </source>
</reference>
<comment type="caution">
    <text evidence="3">The sequence shown here is derived from an EMBL/GenBank/DDBJ whole genome shotgun (WGS) entry which is preliminary data.</text>
</comment>
<keyword evidence="2" id="KW-1133">Transmembrane helix</keyword>
<evidence type="ECO:0000313" key="4">
    <source>
        <dbReference type="Proteomes" id="UP000184286"/>
    </source>
</evidence>
<dbReference type="EMBL" id="MPOH02000058">
    <property type="protein sequence ID" value="OQD51755.1"/>
    <property type="molecule type" value="Genomic_DNA"/>
</dbReference>
<feature type="transmembrane region" description="Helical" evidence="2">
    <location>
        <begin position="93"/>
        <end position="112"/>
    </location>
</feature>
<reference evidence="3 4" key="2">
    <citation type="submission" date="2017-02" db="EMBL/GenBank/DDBJ databases">
        <title>Draft genome sequence of Streptomyces phaeoluteigriseus type strain DSM41896.</title>
        <authorList>
            <person name="Salih T.S."/>
            <person name="Algora Gallardo L."/>
            <person name="Melo Santos T."/>
            <person name="Filgueira Martinez S."/>
            <person name="Herron P.R."/>
        </authorList>
    </citation>
    <scope>NUCLEOTIDE SEQUENCE [LARGE SCALE GENOMIC DNA]</scope>
    <source>
        <strain evidence="3 4">DSM 41896</strain>
    </source>
</reference>
<feature type="compositionally biased region" description="Basic and acidic residues" evidence="1">
    <location>
        <begin position="20"/>
        <end position="35"/>
    </location>
</feature>
<evidence type="ECO:0000256" key="2">
    <source>
        <dbReference type="SAM" id="Phobius"/>
    </source>
</evidence>
<accession>A0A1V6MHA6</accession>
<organism evidence="3 4">
    <name type="scientific">Streptomyces phaeoluteigriseus</name>
    <dbReference type="NCBI Taxonomy" id="114686"/>
    <lineage>
        <taxon>Bacteria</taxon>
        <taxon>Bacillati</taxon>
        <taxon>Actinomycetota</taxon>
        <taxon>Actinomycetes</taxon>
        <taxon>Kitasatosporales</taxon>
        <taxon>Streptomycetaceae</taxon>
        <taxon>Streptomyces</taxon>
        <taxon>Streptomyces aurantiacus group</taxon>
    </lineage>
</organism>
<evidence type="ECO:0000313" key="3">
    <source>
        <dbReference type="EMBL" id="OQD51755.1"/>
    </source>
</evidence>
<evidence type="ECO:0000256" key="1">
    <source>
        <dbReference type="SAM" id="MobiDB-lite"/>
    </source>
</evidence>
<gene>
    <name evidence="3" type="ORF">BM536_038330</name>
</gene>
<proteinExistence type="predicted"/>
<keyword evidence="2" id="KW-0812">Transmembrane</keyword>
<sequence length="253" mass="27112">MIRRPEQGPDNGTRGAGGRDGSHRGEAADRREVSVMKHRARATTARCRGALRNSVQRHVPCTAYWWRAVRALPPPPDDCVTLRAMKLKAVTTLVLVGAGGMAIIAATGVWALSGGLYGCTGKDEKLAPALASLSILDAHPSRTRPRDERYSGCDEDDGFAYAGQYYRLTTPRADVVTFYRQAATEDGWRLESGNPSPSPPPGSLAVDISALCFEKPVAGTTAHLAVWFPSDLGDSADDYGLEVTASHDGTAWC</sequence>
<name>A0A1V6MHA6_9ACTN</name>
<keyword evidence="2" id="KW-0472">Membrane</keyword>
<dbReference type="STRING" id="114686.BM536_038330"/>
<dbReference type="Proteomes" id="UP000184286">
    <property type="component" value="Unassembled WGS sequence"/>
</dbReference>
<feature type="region of interest" description="Disordered" evidence="1">
    <location>
        <begin position="1"/>
        <end position="36"/>
    </location>
</feature>
<dbReference type="AlphaFoldDB" id="A0A1V6MHA6"/>
<protein>
    <submittedName>
        <fullName evidence="3">Uncharacterized protein</fullName>
    </submittedName>
</protein>